<dbReference type="InterPro" id="IPR048454">
    <property type="entry name" value="YetF_N"/>
</dbReference>
<comment type="similarity">
    <text evidence="2">Belongs to the UPF0702 family.</text>
</comment>
<keyword evidence="4 8" id="KW-0812">Transmembrane</keyword>
<dbReference type="InterPro" id="IPR007353">
    <property type="entry name" value="DUF421"/>
</dbReference>
<evidence type="ECO:0000259" key="9">
    <source>
        <dbReference type="Pfam" id="PF04239"/>
    </source>
</evidence>
<dbReference type="Proteomes" id="UP000265715">
    <property type="component" value="Unassembled WGS sequence"/>
</dbReference>
<feature type="domain" description="YetF C-terminal" evidence="9">
    <location>
        <begin position="101"/>
        <end position="168"/>
    </location>
</feature>
<evidence type="ECO:0000256" key="6">
    <source>
        <dbReference type="ARBA" id="ARBA00023136"/>
    </source>
</evidence>
<dbReference type="OrthoDB" id="9793799at2"/>
<evidence type="ECO:0000256" key="5">
    <source>
        <dbReference type="ARBA" id="ARBA00022989"/>
    </source>
</evidence>
<dbReference type="EMBL" id="QXDL01000029">
    <property type="protein sequence ID" value="RIH88060.1"/>
    <property type="molecule type" value="Genomic_DNA"/>
</dbReference>
<feature type="compositionally biased region" description="Low complexity" evidence="7">
    <location>
        <begin position="188"/>
        <end position="200"/>
    </location>
</feature>
<evidence type="ECO:0000256" key="2">
    <source>
        <dbReference type="ARBA" id="ARBA00006448"/>
    </source>
</evidence>
<dbReference type="InterPro" id="IPR023090">
    <property type="entry name" value="UPF0702_alpha/beta_dom_sf"/>
</dbReference>
<evidence type="ECO:0000259" key="10">
    <source>
        <dbReference type="Pfam" id="PF20730"/>
    </source>
</evidence>
<dbReference type="Gene3D" id="3.30.240.20">
    <property type="entry name" value="bsu07140 like domains"/>
    <property type="match status" value="1"/>
</dbReference>
<dbReference type="Pfam" id="PF04239">
    <property type="entry name" value="DUF421"/>
    <property type="match status" value="1"/>
</dbReference>
<feature type="transmembrane region" description="Helical" evidence="8">
    <location>
        <begin position="55"/>
        <end position="72"/>
    </location>
</feature>
<evidence type="ECO:0000256" key="1">
    <source>
        <dbReference type="ARBA" id="ARBA00004651"/>
    </source>
</evidence>
<sequence length="246" mass="27459">MDEAIRVFDLERIFLGDKPLLYALEILFRTAVIFLYTLVLLRWMGKRGMSQLTPFEYVLIVALGSAVGDPMFYPDVPLLHAMVVVTGVVLLQRGLVRLTERNERLERFVESAPTALVRDGRLDLRNLHREGLSRAELFEALREQGIEHLGQVRRAYLEPSGKVSVFAFAPREALPGLPVWPDDDPEQPARCPARGPAPRTGPYACSRCGHVARFLGGEPLLPCDRCGHGEWVEAWRPARLAGGPPG</sequence>
<evidence type="ECO:0000313" key="11">
    <source>
        <dbReference type="EMBL" id="RIH88060.1"/>
    </source>
</evidence>
<organism evidence="11 12">
    <name type="scientific">Calidithermus terrae</name>
    <dbReference type="NCBI Taxonomy" id="1408545"/>
    <lineage>
        <taxon>Bacteria</taxon>
        <taxon>Thermotogati</taxon>
        <taxon>Deinococcota</taxon>
        <taxon>Deinococci</taxon>
        <taxon>Thermales</taxon>
        <taxon>Thermaceae</taxon>
        <taxon>Calidithermus</taxon>
    </lineage>
</organism>
<feature type="transmembrane region" description="Helical" evidence="8">
    <location>
        <begin position="78"/>
        <end position="96"/>
    </location>
</feature>
<feature type="transmembrane region" description="Helical" evidence="8">
    <location>
        <begin position="20"/>
        <end position="43"/>
    </location>
</feature>
<comment type="subcellular location">
    <subcellularLocation>
        <location evidence="1">Cell membrane</location>
        <topology evidence="1">Multi-pass membrane protein</topology>
    </subcellularLocation>
</comment>
<evidence type="ECO:0000256" key="4">
    <source>
        <dbReference type="ARBA" id="ARBA00022692"/>
    </source>
</evidence>
<keyword evidence="12" id="KW-1185">Reference proteome</keyword>
<evidence type="ECO:0008006" key="13">
    <source>
        <dbReference type="Google" id="ProtNLM"/>
    </source>
</evidence>
<dbReference type="RefSeq" id="WP_119314233.1">
    <property type="nucleotide sequence ID" value="NZ_QXDL01000029.1"/>
</dbReference>
<dbReference type="Pfam" id="PF20730">
    <property type="entry name" value="YetF_N"/>
    <property type="match status" value="1"/>
</dbReference>
<evidence type="ECO:0000313" key="12">
    <source>
        <dbReference type="Proteomes" id="UP000265715"/>
    </source>
</evidence>
<comment type="caution">
    <text evidence="11">The sequence shown here is derived from an EMBL/GenBank/DDBJ whole genome shotgun (WGS) entry which is preliminary data.</text>
</comment>
<evidence type="ECO:0000256" key="3">
    <source>
        <dbReference type="ARBA" id="ARBA00022475"/>
    </source>
</evidence>
<dbReference type="GO" id="GO:0005886">
    <property type="term" value="C:plasma membrane"/>
    <property type="evidence" value="ECO:0007669"/>
    <property type="project" value="UniProtKB-SubCell"/>
</dbReference>
<reference evidence="11 12" key="1">
    <citation type="submission" date="2018-08" db="EMBL/GenBank/DDBJ databases">
        <title>Meiothermus terrae DSM 26712 genome sequencing project.</title>
        <authorList>
            <person name="Da Costa M.S."/>
            <person name="Albuquerque L."/>
            <person name="Raposo P."/>
            <person name="Froufe H.J.C."/>
            <person name="Barroso C.S."/>
            <person name="Egas C."/>
        </authorList>
    </citation>
    <scope>NUCLEOTIDE SEQUENCE [LARGE SCALE GENOMIC DNA]</scope>
    <source>
        <strain evidence="11 12">DSM 26712</strain>
    </source>
</reference>
<name>A0A399EWQ1_9DEIN</name>
<dbReference type="PANTHER" id="PTHR34582">
    <property type="entry name" value="UPF0702 TRANSMEMBRANE PROTEIN YCAP"/>
    <property type="match status" value="1"/>
</dbReference>
<evidence type="ECO:0000256" key="8">
    <source>
        <dbReference type="SAM" id="Phobius"/>
    </source>
</evidence>
<evidence type="ECO:0000256" key="7">
    <source>
        <dbReference type="SAM" id="MobiDB-lite"/>
    </source>
</evidence>
<proteinExistence type="inferred from homology"/>
<feature type="domain" description="YetF-like N-terminal transmembrane" evidence="10">
    <location>
        <begin position="25"/>
        <end position="87"/>
    </location>
</feature>
<accession>A0A399EWQ1</accession>
<feature type="region of interest" description="Disordered" evidence="7">
    <location>
        <begin position="177"/>
        <end position="200"/>
    </location>
</feature>
<protein>
    <recommendedName>
        <fullName evidence="13">DUF421 domain-containing protein</fullName>
    </recommendedName>
</protein>
<dbReference type="AlphaFoldDB" id="A0A399EWQ1"/>
<keyword evidence="5 8" id="KW-1133">Transmembrane helix</keyword>
<dbReference type="PANTHER" id="PTHR34582:SF6">
    <property type="entry name" value="UPF0702 TRANSMEMBRANE PROTEIN YCAP"/>
    <property type="match status" value="1"/>
</dbReference>
<gene>
    <name evidence="11" type="ORF">Mterra_01055</name>
</gene>
<keyword evidence="3" id="KW-1003">Cell membrane</keyword>
<keyword evidence="6 8" id="KW-0472">Membrane</keyword>